<dbReference type="PROSITE" id="PS50088">
    <property type="entry name" value="ANK_REPEAT"/>
    <property type="match status" value="1"/>
</dbReference>
<dbReference type="OrthoDB" id="1683831at2759"/>
<evidence type="ECO:0000256" key="2">
    <source>
        <dbReference type="PROSITE-ProRule" id="PRU00259"/>
    </source>
</evidence>
<dbReference type="InterPro" id="IPR000225">
    <property type="entry name" value="Armadillo"/>
</dbReference>
<feature type="repeat" description="ARM" evidence="2">
    <location>
        <begin position="326"/>
        <end position="368"/>
    </location>
</feature>
<dbReference type="InterPro" id="IPR043379">
    <property type="entry name" value="ANKAR"/>
</dbReference>
<feature type="repeat" description="ANK" evidence="1">
    <location>
        <begin position="41"/>
        <end position="73"/>
    </location>
</feature>
<dbReference type="Pfam" id="PF00514">
    <property type="entry name" value="Arm"/>
    <property type="match status" value="1"/>
</dbReference>
<protein>
    <submittedName>
        <fullName evidence="3">Ankyrin and armadillo repeat-containing protein-like</fullName>
    </submittedName>
</protein>
<dbReference type="SMART" id="SM00185">
    <property type="entry name" value="ARM"/>
    <property type="match status" value="8"/>
</dbReference>
<dbReference type="Proteomes" id="UP000694620">
    <property type="component" value="Chromosome 9"/>
</dbReference>
<dbReference type="InterPro" id="IPR036770">
    <property type="entry name" value="Ankyrin_rpt-contain_sf"/>
</dbReference>
<dbReference type="PANTHER" id="PTHR46464:SF2">
    <property type="entry name" value="ANKYRIN AND ARMADILLO REPEAT-CONTAINING PROTEIN"/>
    <property type="match status" value="1"/>
</dbReference>
<evidence type="ECO:0000313" key="3">
    <source>
        <dbReference type="Ensembl" id="ENSECRP00000016452.1"/>
    </source>
</evidence>
<dbReference type="PROSITE" id="PS50176">
    <property type="entry name" value="ARM_REPEAT"/>
    <property type="match status" value="1"/>
</dbReference>
<dbReference type="GeneID" id="114657814"/>
<dbReference type="SUPFAM" id="SSF48403">
    <property type="entry name" value="Ankyrin repeat"/>
    <property type="match status" value="1"/>
</dbReference>
<dbReference type="Ensembl" id="ENSECRT00000016745.1">
    <property type="protein sequence ID" value="ENSECRP00000016452.1"/>
    <property type="gene ID" value="ENSECRG00000010954.1"/>
</dbReference>
<dbReference type="PANTHER" id="PTHR46464">
    <property type="entry name" value="ANK_REP_REGION DOMAIN-CONTAINING PROTEIN"/>
    <property type="match status" value="1"/>
</dbReference>
<evidence type="ECO:0000313" key="4">
    <source>
        <dbReference type="Proteomes" id="UP000694620"/>
    </source>
</evidence>
<reference evidence="3" key="2">
    <citation type="submission" date="2025-08" db="UniProtKB">
        <authorList>
            <consortium name="Ensembl"/>
        </authorList>
    </citation>
    <scope>IDENTIFICATION</scope>
</reference>
<keyword evidence="4" id="KW-1185">Reference proteome</keyword>
<reference evidence="3" key="1">
    <citation type="submission" date="2021-06" db="EMBL/GenBank/DDBJ databases">
        <authorList>
            <consortium name="Wellcome Sanger Institute Data Sharing"/>
        </authorList>
    </citation>
    <scope>NUCLEOTIDE SEQUENCE [LARGE SCALE GENOMIC DNA]</scope>
</reference>
<name>A0A8C4SGC6_ERPCA</name>
<dbReference type="AlphaFoldDB" id="A0A8C4SGC6"/>
<accession>A0A8C4SGC6</accession>
<dbReference type="Gene3D" id="1.25.40.20">
    <property type="entry name" value="Ankyrin repeat-containing domain"/>
    <property type="match status" value="1"/>
</dbReference>
<evidence type="ECO:0000256" key="1">
    <source>
        <dbReference type="PROSITE-ProRule" id="PRU00023"/>
    </source>
</evidence>
<organism evidence="3 4">
    <name type="scientific">Erpetoichthys calabaricus</name>
    <name type="common">Rope fish</name>
    <name type="synonym">Calamoichthys calabaricus</name>
    <dbReference type="NCBI Taxonomy" id="27687"/>
    <lineage>
        <taxon>Eukaryota</taxon>
        <taxon>Metazoa</taxon>
        <taxon>Chordata</taxon>
        <taxon>Craniata</taxon>
        <taxon>Vertebrata</taxon>
        <taxon>Euteleostomi</taxon>
        <taxon>Actinopterygii</taxon>
        <taxon>Polypteriformes</taxon>
        <taxon>Polypteridae</taxon>
        <taxon>Erpetoichthys</taxon>
    </lineage>
</organism>
<dbReference type="SUPFAM" id="SSF48371">
    <property type="entry name" value="ARM repeat"/>
    <property type="match status" value="3"/>
</dbReference>
<gene>
    <name evidence="3" type="primary">LOC114657814</name>
</gene>
<dbReference type="InterPro" id="IPR002110">
    <property type="entry name" value="Ankyrin_rpt"/>
</dbReference>
<keyword evidence="1" id="KW-0040">ANK repeat</keyword>
<dbReference type="InterPro" id="IPR011989">
    <property type="entry name" value="ARM-like"/>
</dbReference>
<dbReference type="InterPro" id="IPR016024">
    <property type="entry name" value="ARM-type_fold"/>
</dbReference>
<proteinExistence type="predicted"/>
<sequence>MESKGWAPIHQAAFRNYAKQVQRIVETTGADQLETVTQDGLRNTPLLLAVLRHSKQAIDVLVGLGADVSALNAHNYGVVEICASQGYTDLLERFISLKNTSLDVYGRLIKLFISEDDKETLCAGRAILTLGSSQEGQEMHTPSLIKGGLVMVAINQMKKKNCKEEVKEQALSILMNVLEDPSVKEQIYKSDGLTVLISLLHTESPTLCQGALLMIEAIVSHEKYASTFLQCNGLPVLLKVIRQAKESDREGHDDNVLIASLNSLGAIARASDSCREAVSKENELFPLLVQLLQETNSKHHLIVLCKAVSSVVMCHHGNQTAFIEKNGVTPLISLVKVKNREVQLSAINTLNSLAEGNEAAQRLVQEQGGVKPLMQLLKKSRLVGTQEAVAGALWVLAGTDIDDQRNMATMIGITHLSEFLDSPSEDLQLLGLEIFSILASGPKDFGRALAGAGVPQLLVRLLHSNNERIVLASVRMMRHICLSISWIPNTENQEMLFNSQGLSFLVALMSYSHSDLLQAEAACALASAVLGNRGNAELLYGHSDFTYSFILRLLYSQFREVRLLAGVAIATFAFNNMAQQKQIAEAGGVHWHNFQPFLLSSDPLERLNAAFQCVVLSSIIPDQKPASIRALGIKTIVDIMEEPHSKPVLALAADCVGRLAHTRAGIPSAIISINAVSVLCDLMTSSSEQIQGSAAIALGFLSFNHNGNRQLLKHCRESPILAKTLLQYTRGRRLSHYFLDGWKHLTKLGLPPIRVGGSIYPDCKAGSSPGLATSSSRGTAVHIPSLTPSQFKVTNPLNMHMVRM</sequence>
<dbReference type="RefSeq" id="XP_028665564.1">
    <property type="nucleotide sequence ID" value="XM_028809731.2"/>
</dbReference>
<dbReference type="GeneTree" id="ENSGT00940000167949"/>
<reference evidence="3" key="3">
    <citation type="submission" date="2025-09" db="UniProtKB">
        <authorList>
            <consortium name="Ensembl"/>
        </authorList>
    </citation>
    <scope>IDENTIFICATION</scope>
</reference>
<dbReference type="Gene3D" id="1.25.10.10">
    <property type="entry name" value="Leucine-rich Repeat Variant"/>
    <property type="match status" value="3"/>
</dbReference>